<evidence type="ECO:0000313" key="2">
    <source>
        <dbReference type="EMBL" id="TDG38673.1"/>
    </source>
</evidence>
<feature type="compositionally biased region" description="Basic and acidic residues" evidence="1">
    <location>
        <begin position="34"/>
        <end position="48"/>
    </location>
</feature>
<gene>
    <name evidence="2" type="ORF">AWZ03_014905</name>
</gene>
<dbReference type="EMBL" id="LSRL02002307">
    <property type="protein sequence ID" value="TDG38673.1"/>
    <property type="molecule type" value="Genomic_DNA"/>
</dbReference>
<dbReference type="AlphaFoldDB" id="A0A484APL4"/>
<name>A0A484APL4_DRONA</name>
<keyword evidence="3" id="KW-1185">Reference proteome</keyword>
<feature type="region of interest" description="Disordered" evidence="1">
    <location>
        <begin position="16"/>
        <end position="48"/>
    </location>
</feature>
<reference evidence="2 3" key="1">
    <citation type="journal article" date="2019" name="J. Hered.">
        <title>An Improved Genome Assembly for Drosophila navojoa, the Basal Species in the mojavensis Cluster.</title>
        <authorList>
            <person name="Vanderlinde T."/>
            <person name="Dupim E.G."/>
            <person name="Nazario-Yepiz N.O."/>
            <person name="Carvalho A.B."/>
        </authorList>
    </citation>
    <scope>NUCLEOTIDE SEQUENCE [LARGE SCALE GENOMIC DNA]</scope>
    <source>
        <strain evidence="2">Navoj_Jal97</strain>
        <tissue evidence="2">Whole organism</tissue>
    </source>
</reference>
<organism evidence="2 3">
    <name type="scientific">Drosophila navojoa</name>
    <name type="common">Fruit fly</name>
    <dbReference type="NCBI Taxonomy" id="7232"/>
    <lineage>
        <taxon>Eukaryota</taxon>
        <taxon>Metazoa</taxon>
        <taxon>Ecdysozoa</taxon>
        <taxon>Arthropoda</taxon>
        <taxon>Hexapoda</taxon>
        <taxon>Insecta</taxon>
        <taxon>Pterygota</taxon>
        <taxon>Neoptera</taxon>
        <taxon>Endopterygota</taxon>
        <taxon>Diptera</taxon>
        <taxon>Brachycera</taxon>
        <taxon>Muscomorpha</taxon>
        <taxon>Ephydroidea</taxon>
        <taxon>Drosophilidae</taxon>
        <taxon>Drosophila</taxon>
    </lineage>
</organism>
<comment type="caution">
    <text evidence="2">The sequence shown here is derived from an EMBL/GenBank/DDBJ whole genome shotgun (WGS) entry which is preliminary data.</text>
</comment>
<sequence>LQRKILRQLRAFAQLNNSPFMAPDKQQEEQEQEQEQKPPSDSDSHTLA</sequence>
<protein>
    <submittedName>
        <fullName evidence="2">Uncharacterized protein</fullName>
    </submittedName>
</protein>
<feature type="non-terminal residue" evidence="2">
    <location>
        <position position="1"/>
    </location>
</feature>
<accession>A0A484APL4</accession>
<proteinExistence type="predicted"/>
<dbReference type="Proteomes" id="UP000295192">
    <property type="component" value="Unassembled WGS sequence"/>
</dbReference>
<evidence type="ECO:0000313" key="3">
    <source>
        <dbReference type="Proteomes" id="UP000295192"/>
    </source>
</evidence>
<evidence type="ECO:0000256" key="1">
    <source>
        <dbReference type="SAM" id="MobiDB-lite"/>
    </source>
</evidence>